<name>A0A3N4VG27_9GAMM</name>
<sequence>MSAAPRPGTPGATRTCPHCKTTILESASVCPACRHHLRFDPDAAQSARMRSVPLRVEGTIRPPSGEAALEYSVVLTIRNAEGAEIDRQVVGVGALFPGEERSFTLAVEATEANGYRPARGRGRH</sequence>
<comment type="caution">
    <text evidence="1">The sequence shown here is derived from an EMBL/GenBank/DDBJ whole genome shotgun (WGS) entry which is preliminary data.</text>
</comment>
<evidence type="ECO:0000313" key="1">
    <source>
        <dbReference type="EMBL" id="RPE81982.1"/>
    </source>
</evidence>
<gene>
    <name evidence="1" type="ORF">EDC50_1185</name>
</gene>
<protein>
    <submittedName>
        <fullName evidence="1">Uncharacterized protein</fullName>
    </submittedName>
</protein>
<dbReference type="EMBL" id="RKQN01000001">
    <property type="protein sequence ID" value="RPE81982.1"/>
    <property type="molecule type" value="Genomic_DNA"/>
</dbReference>
<dbReference type="RefSeq" id="WP_123769486.1">
    <property type="nucleotide sequence ID" value="NZ_RKQN01000001.1"/>
</dbReference>
<accession>A0A3N4VG27</accession>
<reference evidence="1 2" key="1">
    <citation type="submission" date="2018-11" db="EMBL/GenBank/DDBJ databases">
        <title>Genomic Encyclopedia of Type Strains, Phase IV (KMG-IV): sequencing the most valuable type-strain genomes for metagenomic binning, comparative biology and taxonomic classification.</title>
        <authorList>
            <person name="Goeker M."/>
        </authorList>
    </citation>
    <scope>NUCLEOTIDE SEQUENCE [LARGE SCALE GENOMIC DNA]</scope>
    <source>
        <strain evidence="1 2">DSM 25623</strain>
    </source>
</reference>
<dbReference type="AlphaFoldDB" id="A0A3N4VG27"/>
<dbReference type="Proteomes" id="UP000269708">
    <property type="component" value="Unassembled WGS sequence"/>
</dbReference>
<organism evidence="1 2">
    <name type="scientific">Vulcaniibacterium tengchongense</name>
    <dbReference type="NCBI Taxonomy" id="1273429"/>
    <lineage>
        <taxon>Bacteria</taxon>
        <taxon>Pseudomonadati</taxon>
        <taxon>Pseudomonadota</taxon>
        <taxon>Gammaproteobacteria</taxon>
        <taxon>Lysobacterales</taxon>
        <taxon>Lysobacteraceae</taxon>
        <taxon>Vulcaniibacterium</taxon>
    </lineage>
</organism>
<proteinExistence type="predicted"/>
<keyword evidence="2" id="KW-1185">Reference proteome</keyword>
<dbReference type="OrthoDB" id="5974215at2"/>
<evidence type="ECO:0000313" key="2">
    <source>
        <dbReference type="Proteomes" id="UP000269708"/>
    </source>
</evidence>